<dbReference type="GO" id="GO:0016705">
    <property type="term" value="F:oxidoreductase activity, acting on paired donors, with incorporation or reduction of molecular oxygen"/>
    <property type="evidence" value="ECO:0007669"/>
    <property type="project" value="InterPro"/>
</dbReference>
<feature type="binding site" description="axial binding residue" evidence="6">
    <location>
        <position position="438"/>
    </location>
    <ligand>
        <name>heme</name>
        <dbReference type="ChEBI" id="CHEBI:30413"/>
    </ligand>
    <ligandPart>
        <name>Fe</name>
        <dbReference type="ChEBI" id="CHEBI:18248"/>
    </ligandPart>
</feature>
<evidence type="ECO:0000256" key="5">
    <source>
        <dbReference type="ARBA" id="ARBA00023004"/>
    </source>
</evidence>
<dbReference type="AlphaFoldDB" id="A0A9P4QH11"/>
<keyword evidence="5 6" id="KW-0408">Iron</keyword>
<dbReference type="PANTHER" id="PTHR24305:SF210">
    <property type="entry name" value="CYTOCHROME P450 MONOOXYGENASE ASQL-RELATED"/>
    <property type="match status" value="1"/>
</dbReference>
<dbReference type="GO" id="GO:0020037">
    <property type="term" value="F:heme binding"/>
    <property type="evidence" value="ECO:0007669"/>
    <property type="project" value="InterPro"/>
</dbReference>
<name>A0A9P4QH11_9PLEO</name>
<dbReference type="InterPro" id="IPR001128">
    <property type="entry name" value="Cyt_P450"/>
</dbReference>
<comment type="caution">
    <text evidence="7">The sequence shown here is derived from an EMBL/GenBank/DDBJ whole genome shotgun (WGS) entry which is preliminary data.</text>
</comment>
<evidence type="ECO:0000256" key="3">
    <source>
        <dbReference type="ARBA" id="ARBA00022617"/>
    </source>
</evidence>
<dbReference type="Gene3D" id="1.10.630.10">
    <property type="entry name" value="Cytochrome P450"/>
    <property type="match status" value="1"/>
</dbReference>
<keyword evidence="3 6" id="KW-0349">Heme</keyword>
<evidence type="ECO:0000313" key="8">
    <source>
        <dbReference type="Proteomes" id="UP000799444"/>
    </source>
</evidence>
<keyword evidence="8" id="KW-1185">Reference proteome</keyword>
<accession>A0A9P4QH11</accession>
<evidence type="ECO:0000256" key="6">
    <source>
        <dbReference type="PIRSR" id="PIRSR602401-1"/>
    </source>
</evidence>
<dbReference type="InterPro" id="IPR050121">
    <property type="entry name" value="Cytochrome_P450_monoxygenase"/>
</dbReference>
<evidence type="ECO:0000313" key="7">
    <source>
        <dbReference type="EMBL" id="KAF2727127.1"/>
    </source>
</evidence>
<proteinExistence type="inferred from homology"/>
<organism evidence="7 8">
    <name type="scientific">Polyplosphaeria fusca</name>
    <dbReference type="NCBI Taxonomy" id="682080"/>
    <lineage>
        <taxon>Eukaryota</taxon>
        <taxon>Fungi</taxon>
        <taxon>Dikarya</taxon>
        <taxon>Ascomycota</taxon>
        <taxon>Pezizomycotina</taxon>
        <taxon>Dothideomycetes</taxon>
        <taxon>Pleosporomycetidae</taxon>
        <taxon>Pleosporales</taxon>
        <taxon>Tetraplosphaeriaceae</taxon>
        <taxon>Polyplosphaeria</taxon>
    </lineage>
</organism>
<comment type="similarity">
    <text evidence="2">Belongs to the cytochrome P450 family.</text>
</comment>
<protein>
    <submittedName>
        <fullName evidence="7">Cytochrome P450 ClCP1</fullName>
    </submittedName>
</protein>
<dbReference type="PANTHER" id="PTHR24305">
    <property type="entry name" value="CYTOCHROME P450"/>
    <property type="match status" value="1"/>
</dbReference>
<evidence type="ECO:0000256" key="4">
    <source>
        <dbReference type="ARBA" id="ARBA00022723"/>
    </source>
</evidence>
<dbReference type="CDD" id="cd11058">
    <property type="entry name" value="CYP60B-like"/>
    <property type="match status" value="1"/>
</dbReference>
<dbReference type="EMBL" id="ML996353">
    <property type="protein sequence ID" value="KAF2727127.1"/>
    <property type="molecule type" value="Genomic_DNA"/>
</dbReference>
<dbReference type="InterPro" id="IPR002401">
    <property type="entry name" value="Cyt_P450_E_grp-I"/>
</dbReference>
<comment type="cofactor">
    <cofactor evidence="1 6">
        <name>heme</name>
        <dbReference type="ChEBI" id="CHEBI:30413"/>
    </cofactor>
</comment>
<dbReference type="PRINTS" id="PR00385">
    <property type="entry name" value="P450"/>
</dbReference>
<dbReference type="OrthoDB" id="1470350at2759"/>
<dbReference type="GO" id="GO:0004497">
    <property type="term" value="F:monooxygenase activity"/>
    <property type="evidence" value="ECO:0007669"/>
    <property type="project" value="InterPro"/>
</dbReference>
<dbReference type="Pfam" id="PF00067">
    <property type="entry name" value="p450"/>
    <property type="match status" value="1"/>
</dbReference>
<dbReference type="InterPro" id="IPR036396">
    <property type="entry name" value="Cyt_P450_sf"/>
</dbReference>
<dbReference type="GO" id="GO:0005506">
    <property type="term" value="F:iron ion binding"/>
    <property type="evidence" value="ECO:0007669"/>
    <property type="project" value="InterPro"/>
</dbReference>
<gene>
    <name evidence="7" type="ORF">EJ04DRAFT_148712</name>
</gene>
<dbReference type="PRINTS" id="PR00463">
    <property type="entry name" value="EP450I"/>
</dbReference>
<keyword evidence="4 6" id="KW-0479">Metal-binding</keyword>
<evidence type="ECO:0000256" key="2">
    <source>
        <dbReference type="ARBA" id="ARBA00010617"/>
    </source>
</evidence>
<evidence type="ECO:0000256" key="1">
    <source>
        <dbReference type="ARBA" id="ARBA00001971"/>
    </source>
</evidence>
<dbReference type="SUPFAM" id="SSF48264">
    <property type="entry name" value="Cytochrome P450"/>
    <property type="match status" value="1"/>
</dbReference>
<dbReference type="Proteomes" id="UP000799444">
    <property type="component" value="Unassembled WGS sequence"/>
</dbReference>
<reference evidence="7" key="1">
    <citation type="journal article" date="2020" name="Stud. Mycol.">
        <title>101 Dothideomycetes genomes: a test case for predicting lifestyles and emergence of pathogens.</title>
        <authorList>
            <person name="Haridas S."/>
            <person name="Albert R."/>
            <person name="Binder M."/>
            <person name="Bloem J."/>
            <person name="Labutti K."/>
            <person name="Salamov A."/>
            <person name="Andreopoulos B."/>
            <person name="Baker S."/>
            <person name="Barry K."/>
            <person name="Bills G."/>
            <person name="Bluhm B."/>
            <person name="Cannon C."/>
            <person name="Castanera R."/>
            <person name="Culley D."/>
            <person name="Daum C."/>
            <person name="Ezra D."/>
            <person name="Gonzalez J."/>
            <person name="Henrissat B."/>
            <person name="Kuo A."/>
            <person name="Liang C."/>
            <person name="Lipzen A."/>
            <person name="Lutzoni F."/>
            <person name="Magnuson J."/>
            <person name="Mondo S."/>
            <person name="Nolan M."/>
            <person name="Ohm R."/>
            <person name="Pangilinan J."/>
            <person name="Park H.-J."/>
            <person name="Ramirez L."/>
            <person name="Alfaro M."/>
            <person name="Sun H."/>
            <person name="Tritt A."/>
            <person name="Yoshinaga Y."/>
            <person name="Zwiers L.-H."/>
            <person name="Turgeon B."/>
            <person name="Goodwin S."/>
            <person name="Spatafora J."/>
            <person name="Crous P."/>
            <person name="Grigoriev I."/>
        </authorList>
    </citation>
    <scope>NUCLEOTIDE SEQUENCE</scope>
    <source>
        <strain evidence="7">CBS 125425</strain>
    </source>
</reference>
<sequence>MGILLFGASVVALFWVTRAIYHLYLHPLARYPGPTLWVISRIPYLICMNRGSLPYRIRQLHEQYGPVVRLGVDELSFNDSRAWKDIYTRKDFLRPPQWGARPPGITAHSLISAPADDHARFRKAMNPAFSEKATRDYESAVRSYMNKLLSLLGESLTKNPRGPEEDSKTVDLVEWANLTTFDIIGEIVWSKSYECLDAKRGHAFMSVLMHFQAFLVAASIKYYPWLDQILSEITPKSAFRVLDDIFKDSRHRFLSRLEMEHPAHPDLVGYLKDHQMAATNSEKLSGPEIEQNLLTVVVGGSETLTSAISGAFHQLLAHPAAMETLVSEVRSSFEKEADISAGALSKLPYLNAVIDETLRLCPPFPDALRRLVPPTGAIIAGRAVDPGTTVSVSCYSMFRSPKIFTEPDAFIPARWLDGRDGPGAKEAFHPFAVGPHNCLGQPLARMELRLFIALLLWRYDIRCPQAQEMPKWEDQKIYWTWEKTPLEVVISKASRVPV</sequence>